<dbReference type="PANTHER" id="PTHR48081:SF5">
    <property type="entry name" value="ALPHA_BETA HYDROLASE FOLD-3 DOMAIN-CONTAINING PROTEIN"/>
    <property type="match status" value="1"/>
</dbReference>
<feature type="compositionally biased region" description="Polar residues" evidence="2">
    <location>
        <begin position="856"/>
        <end position="869"/>
    </location>
</feature>
<reference evidence="4" key="1">
    <citation type="submission" date="2021-01" db="EMBL/GenBank/DDBJ databases">
        <authorList>
            <person name="Kaushik A."/>
        </authorList>
    </citation>
    <scope>NUCLEOTIDE SEQUENCE</scope>
    <source>
        <strain evidence="4">AG4-RS23</strain>
    </source>
</reference>
<dbReference type="Proteomes" id="UP000663861">
    <property type="component" value="Unassembled WGS sequence"/>
</dbReference>
<feature type="region of interest" description="Disordered" evidence="2">
    <location>
        <begin position="1094"/>
        <end position="1194"/>
    </location>
</feature>
<feature type="compositionally biased region" description="Pro residues" evidence="2">
    <location>
        <begin position="1124"/>
        <end position="1139"/>
    </location>
</feature>
<feature type="domain" description="Alpha/beta hydrolase fold-3" evidence="3">
    <location>
        <begin position="322"/>
        <end position="444"/>
    </location>
</feature>
<dbReference type="Pfam" id="PF07859">
    <property type="entry name" value="Abhydrolase_3"/>
    <property type="match status" value="1"/>
</dbReference>
<feature type="region of interest" description="Disordered" evidence="2">
    <location>
        <begin position="140"/>
        <end position="312"/>
    </location>
</feature>
<dbReference type="InterPro" id="IPR050300">
    <property type="entry name" value="GDXG_lipolytic_enzyme"/>
</dbReference>
<feature type="compositionally biased region" description="Low complexity" evidence="2">
    <location>
        <begin position="1158"/>
        <end position="1172"/>
    </location>
</feature>
<dbReference type="GO" id="GO:0016787">
    <property type="term" value="F:hydrolase activity"/>
    <property type="evidence" value="ECO:0007669"/>
    <property type="project" value="UniProtKB-KW"/>
</dbReference>
<dbReference type="AlphaFoldDB" id="A0A8H3HI79"/>
<protein>
    <recommendedName>
        <fullName evidence="3">Alpha/beta hydrolase fold-3 domain-containing protein</fullName>
    </recommendedName>
</protein>
<name>A0A8H3HI79_9AGAM</name>
<evidence type="ECO:0000259" key="3">
    <source>
        <dbReference type="Pfam" id="PF07859"/>
    </source>
</evidence>
<feature type="compositionally biased region" description="Low complexity" evidence="2">
    <location>
        <begin position="832"/>
        <end position="843"/>
    </location>
</feature>
<organism evidence="4 5">
    <name type="scientific">Rhizoctonia solani</name>
    <dbReference type="NCBI Taxonomy" id="456999"/>
    <lineage>
        <taxon>Eukaryota</taxon>
        <taxon>Fungi</taxon>
        <taxon>Dikarya</taxon>
        <taxon>Basidiomycota</taxon>
        <taxon>Agaricomycotina</taxon>
        <taxon>Agaricomycetes</taxon>
        <taxon>Cantharellales</taxon>
        <taxon>Ceratobasidiaceae</taxon>
        <taxon>Rhizoctonia</taxon>
    </lineage>
</organism>
<accession>A0A8H3HI79</accession>
<evidence type="ECO:0000256" key="2">
    <source>
        <dbReference type="SAM" id="MobiDB-lite"/>
    </source>
</evidence>
<proteinExistence type="predicted"/>
<evidence type="ECO:0000313" key="5">
    <source>
        <dbReference type="Proteomes" id="UP000663861"/>
    </source>
</evidence>
<feature type="compositionally biased region" description="Basic and acidic residues" evidence="2">
    <location>
        <begin position="191"/>
        <end position="213"/>
    </location>
</feature>
<dbReference type="InterPro" id="IPR029058">
    <property type="entry name" value="AB_hydrolase_fold"/>
</dbReference>
<feature type="compositionally biased region" description="Basic and acidic residues" evidence="2">
    <location>
        <begin position="169"/>
        <end position="179"/>
    </location>
</feature>
<feature type="compositionally biased region" description="Pro residues" evidence="2">
    <location>
        <begin position="280"/>
        <end position="290"/>
    </location>
</feature>
<evidence type="ECO:0000256" key="1">
    <source>
        <dbReference type="ARBA" id="ARBA00022801"/>
    </source>
</evidence>
<feature type="region of interest" description="Disordered" evidence="2">
    <location>
        <begin position="800"/>
        <end position="901"/>
    </location>
</feature>
<comment type="caution">
    <text evidence="4">The sequence shown here is derived from an EMBL/GenBank/DDBJ whole genome shotgun (WGS) entry which is preliminary data.</text>
</comment>
<feature type="compositionally biased region" description="Basic residues" evidence="2">
    <location>
        <begin position="523"/>
        <end position="535"/>
    </location>
</feature>
<feature type="compositionally biased region" description="Pro residues" evidence="2">
    <location>
        <begin position="812"/>
        <end position="821"/>
    </location>
</feature>
<gene>
    <name evidence="4" type="ORF">RDB_LOCUS136774</name>
</gene>
<feature type="compositionally biased region" description="Pro residues" evidence="2">
    <location>
        <begin position="581"/>
        <end position="592"/>
    </location>
</feature>
<dbReference type="PANTHER" id="PTHR48081">
    <property type="entry name" value="AB HYDROLASE SUPERFAMILY PROTEIN C4A8.06C"/>
    <property type="match status" value="1"/>
</dbReference>
<dbReference type="Gene3D" id="3.40.50.1820">
    <property type="entry name" value="alpha/beta hydrolase"/>
    <property type="match status" value="2"/>
</dbReference>
<feature type="compositionally biased region" description="Low complexity" evidence="2">
    <location>
        <begin position="151"/>
        <end position="162"/>
    </location>
</feature>
<keyword evidence="1" id="KW-0378">Hydrolase</keyword>
<dbReference type="EMBL" id="CAJMWY010003876">
    <property type="protein sequence ID" value="CAE6510369.1"/>
    <property type="molecule type" value="Genomic_DNA"/>
</dbReference>
<evidence type="ECO:0000313" key="4">
    <source>
        <dbReference type="EMBL" id="CAE6510369.1"/>
    </source>
</evidence>
<sequence>MEGKMSLTTTMGVKLGPLVLGTLLKHYLERHNVTRESKARNELLFDEAFIIVKAFMEESTKHTVEELQQFSNTKIPSPPWVHCVRVMIPLSTCDEAAPLLVQALGGQEAAREFVGGTKWWQVRGVRGVEAQWVAVKRDWREAERRRKQRQEPTSPTTTSGPSRFNSLSFRRESVPDLRRSRTGAAKSTNKNRPEGEQAGRGRADGAQERERGKRGTRPASAHGPRNEGLAPPKRPATSGGRTSSYGSVGRAGLDPSTLGTISSGRGTPEPEPEPGRATPSPAPSPRPATPDPKSASAPKFATDSAADEEAHYEPEMDDMRCMLYIHGGGYYFGSVDQQRFCVQRYARKMGGRVFAVNYRLAPQYPFPCALQDCLAAYLYLIRPPPDAEHLPVPPNMLIIAGDSAGGGMTLALLQIIRDAGLPAPAGGVLISPWCDLTHSFPSVLVNNATDIIPPYGLSLHKPSTLWPPPSDELTAELRGRMTRRLREVVKQGKSRLGLGNDSEVDLAKLVAESSRKADETKRANHHHHHHRWWKRKDHETTTARGNSVVGVSEGATLTPTWQKPELPDMTAEPASAEPEEIPLPPSPTSPDPPRLRVPKRQATVDPSKGPIEIEIDGQMKTVRSQIQFYAQNHQLTHPLVSPALGYLGGLPPLFVLASDKEVLRDEIIYIAHKAAHPDRYPVKPETKELLHSLKDIVGAHKAAHPDRYPVKPETKELLHSLKDIETKGYEPTKVHLQVYDETCHVLPLFSFTTPAKYCYRAIALFCKHVTGPHPGQATPSVPPTPVLPEGSVVRSPEMEPAYLGSESGGKPPVSPISPLSPPTTSGRRPSITSPTFSFSPSLLRRYTTRRTPAPLDTQTSNLGQTSPISPTREPSDDIAGPRFQLDKNEPPTGVGTAGDPSVYNLQALGQAGFESPFKDNMIRERVSTAGVLRQLEPESELPACNVPLENIGTINASAVKRYLEGQALWDAKFSGTIKSIAKMRIKNLELARKEGRKSMGAFYGALANGTIKEGDGEGGGSPSSSVTFLGSPNWSMSWALEGENPPPSSIVSRRDTAEARQLAICADRDLSGEENKMSGNNLWNIVVDFLSQNPDRGAKASDPLAIDHPEPSSGNSSLGIQVQPPTPSSPAPPLPPASPPALTRRRSSGFLRKLMGMDSTPDSSNTTSTSTPRRPLSLFIDSSRNPGLPVVDKP</sequence>
<feature type="region of interest" description="Disordered" evidence="2">
    <location>
        <begin position="515"/>
        <end position="607"/>
    </location>
</feature>
<dbReference type="SUPFAM" id="SSF53474">
    <property type="entry name" value="alpha/beta-Hydrolases"/>
    <property type="match status" value="1"/>
</dbReference>
<dbReference type="InterPro" id="IPR013094">
    <property type="entry name" value="AB_hydrolase_3"/>
</dbReference>